<keyword evidence="3" id="KW-0723">Serine/threonine-protein kinase</keyword>
<feature type="domain" description="AGC-kinase C-terminal" evidence="11">
    <location>
        <begin position="333"/>
        <end position="390"/>
    </location>
</feature>
<comment type="similarity">
    <text evidence="1">Belongs to the protein kinase superfamily. AGC Ser/Thr protein kinase family.</text>
</comment>
<dbReference type="Proteomes" id="UP001318860">
    <property type="component" value="Unassembled WGS sequence"/>
</dbReference>
<comment type="catalytic activity">
    <reaction evidence="9">
        <text>L-seryl-[protein] + ATP = O-phospho-L-seryl-[protein] + ADP + H(+)</text>
        <dbReference type="Rhea" id="RHEA:17989"/>
        <dbReference type="Rhea" id="RHEA-COMP:9863"/>
        <dbReference type="Rhea" id="RHEA-COMP:11604"/>
        <dbReference type="ChEBI" id="CHEBI:15378"/>
        <dbReference type="ChEBI" id="CHEBI:29999"/>
        <dbReference type="ChEBI" id="CHEBI:30616"/>
        <dbReference type="ChEBI" id="CHEBI:83421"/>
        <dbReference type="ChEBI" id="CHEBI:456216"/>
        <dbReference type="EC" id="2.7.11.1"/>
    </reaction>
</comment>
<evidence type="ECO:0000313" key="12">
    <source>
        <dbReference type="EMBL" id="KAK6122195.1"/>
    </source>
</evidence>
<keyword evidence="13" id="KW-1185">Reference proteome</keyword>
<evidence type="ECO:0000256" key="5">
    <source>
        <dbReference type="ARBA" id="ARBA00022741"/>
    </source>
</evidence>
<dbReference type="PROSITE" id="PS50011">
    <property type="entry name" value="PROTEIN_KINASE_DOM"/>
    <property type="match status" value="1"/>
</dbReference>
<evidence type="ECO:0000259" key="10">
    <source>
        <dbReference type="PROSITE" id="PS50011"/>
    </source>
</evidence>
<proteinExistence type="inferred from homology"/>
<keyword evidence="4" id="KW-0808">Transferase</keyword>
<dbReference type="InterPro" id="IPR008271">
    <property type="entry name" value="Ser/Thr_kinase_AS"/>
</dbReference>
<accession>A0ABR0UHZ1</accession>
<dbReference type="InterPro" id="IPR000719">
    <property type="entry name" value="Prot_kinase_dom"/>
</dbReference>
<evidence type="ECO:0000256" key="2">
    <source>
        <dbReference type="ARBA" id="ARBA00012513"/>
    </source>
</evidence>
<dbReference type="Gene3D" id="1.10.510.10">
    <property type="entry name" value="Transferase(Phosphotransferase) domain 1"/>
    <property type="match status" value="2"/>
</dbReference>
<evidence type="ECO:0000256" key="1">
    <source>
        <dbReference type="ARBA" id="ARBA00009903"/>
    </source>
</evidence>
<dbReference type="EC" id="2.7.11.1" evidence="2"/>
<comment type="catalytic activity">
    <reaction evidence="8">
        <text>L-threonyl-[protein] + ATP = O-phospho-L-threonyl-[protein] + ADP + H(+)</text>
        <dbReference type="Rhea" id="RHEA:46608"/>
        <dbReference type="Rhea" id="RHEA-COMP:11060"/>
        <dbReference type="Rhea" id="RHEA-COMP:11605"/>
        <dbReference type="ChEBI" id="CHEBI:15378"/>
        <dbReference type="ChEBI" id="CHEBI:30013"/>
        <dbReference type="ChEBI" id="CHEBI:30616"/>
        <dbReference type="ChEBI" id="CHEBI:61977"/>
        <dbReference type="ChEBI" id="CHEBI:456216"/>
        <dbReference type="EC" id="2.7.11.1"/>
    </reaction>
</comment>
<dbReference type="PANTHER" id="PTHR45637">
    <property type="entry name" value="FLIPPASE KINASE 1-RELATED"/>
    <property type="match status" value="1"/>
</dbReference>
<dbReference type="PROSITE" id="PS51285">
    <property type="entry name" value="AGC_KINASE_CTER"/>
    <property type="match status" value="1"/>
</dbReference>
<evidence type="ECO:0000256" key="6">
    <source>
        <dbReference type="ARBA" id="ARBA00022777"/>
    </source>
</evidence>
<dbReference type="SUPFAM" id="SSF56112">
    <property type="entry name" value="Protein kinase-like (PK-like)"/>
    <property type="match status" value="1"/>
</dbReference>
<gene>
    <name evidence="12" type="ORF">DH2020_044074</name>
</gene>
<dbReference type="InterPro" id="IPR011009">
    <property type="entry name" value="Kinase-like_dom_sf"/>
</dbReference>
<protein>
    <recommendedName>
        <fullName evidence="2">non-specific serine/threonine protein kinase</fullName>
        <ecNumber evidence="2">2.7.11.1</ecNumber>
    </recommendedName>
</protein>
<dbReference type="Gene3D" id="3.30.200.20">
    <property type="entry name" value="Phosphorylase Kinase, domain 1"/>
    <property type="match status" value="1"/>
</dbReference>
<keyword evidence="6" id="KW-0418">Kinase</keyword>
<evidence type="ECO:0000256" key="8">
    <source>
        <dbReference type="ARBA" id="ARBA00047899"/>
    </source>
</evidence>
<reference evidence="12 13" key="1">
    <citation type="journal article" date="2021" name="Comput. Struct. Biotechnol. J.">
        <title>De novo genome assembly of the potent medicinal plant Rehmannia glutinosa using nanopore technology.</title>
        <authorList>
            <person name="Ma L."/>
            <person name="Dong C."/>
            <person name="Song C."/>
            <person name="Wang X."/>
            <person name="Zheng X."/>
            <person name="Niu Y."/>
            <person name="Chen S."/>
            <person name="Feng W."/>
        </authorList>
    </citation>
    <scope>NUCLEOTIDE SEQUENCE [LARGE SCALE GENOMIC DNA]</scope>
    <source>
        <strain evidence="12">DH-2019</strain>
    </source>
</reference>
<dbReference type="EMBL" id="JABTTQ020002742">
    <property type="protein sequence ID" value="KAK6122195.1"/>
    <property type="molecule type" value="Genomic_DNA"/>
</dbReference>
<evidence type="ECO:0000313" key="13">
    <source>
        <dbReference type="Proteomes" id="UP001318860"/>
    </source>
</evidence>
<dbReference type="SMART" id="SM00220">
    <property type="entry name" value="S_TKc"/>
    <property type="match status" value="1"/>
</dbReference>
<evidence type="ECO:0000256" key="4">
    <source>
        <dbReference type="ARBA" id="ARBA00022679"/>
    </source>
</evidence>
<keyword evidence="7" id="KW-0067">ATP-binding</keyword>
<name>A0ABR0UHZ1_REHGL</name>
<keyword evidence="5" id="KW-0547">Nucleotide-binding</keyword>
<sequence length="390" mass="44250">MHGGDQHHDFDNFKPSLDLNNLKVISALCRGAKGVVFLVQTDKRELLALKAILRFSIEKKKITSSSSHGDHEHKKRLCFEGEALSSFHHPLLPKLHGVLITDKIVGYAIDYCPGRDLKFLRKKQPEKMFSVDIIKFYAAELVLAVEYLHGLGIVYRDLKPDNVMIQQSGHLMLVDFDLSTKLSAEPPQYRSAAASPEIKPKKKKKFAIFFRRRDSGISPDDAVHRVERGGVSVEKSNSFVGTEDYIAPEIILGHGHDFAVDWWCLGVMLYEMLYGTTPFRGANRKETFHRIITEELNLTGELTPLRDLIGKLLEKDPNKRICVGEIKGHDFFKAVDWEGILEMARPPFIPELTDIEDMSGHKNINVEDYVQGVFKVGKEGKLENNEKLDK</sequence>
<dbReference type="InterPro" id="IPR000961">
    <property type="entry name" value="AGC-kinase_C"/>
</dbReference>
<dbReference type="PROSITE" id="PS00108">
    <property type="entry name" value="PROTEIN_KINASE_ST"/>
    <property type="match status" value="1"/>
</dbReference>
<evidence type="ECO:0000259" key="11">
    <source>
        <dbReference type="PROSITE" id="PS51285"/>
    </source>
</evidence>
<evidence type="ECO:0000256" key="3">
    <source>
        <dbReference type="ARBA" id="ARBA00022527"/>
    </source>
</evidence>
<feature type="domain" description="Protein kinase" evidence="10">
    <location>
        <begin position="22"/>
        <end position="332"/>
    </location>
</feature>
<evidence type="ECO:0000256" key="9">
    <source>
        <dbReference type="ARBA" id="ARBA00048679"/>
    </source>
</evidence>
<organism evidence="12 13">
    <name type="scientific">Rehmannia glutinosa</name>
    <name type="common">Chinese foxglove</name>
    <dbReference type="NCBI Taxonomy" id="99300"/>
    <lineage>
        <taxon>Eukaryota</taxon>
        <taxon>Viridiplantae</taxon>
        <taxon>Streptophyta</taxon>
        <taxon>Embryophyta</taxon>
        <taxon>Tracheophyta</taxon>
        <taxon>Spermatophyta</taxon>
        <taxon>Magnoliopsida</taxon>
        <taxon>eudicotyledons</taxon>
        <taxon>Gunneridae</taxon>
        <taxon>Pentapetalae</taxon>
        <taxon>asterids</taxon>
        <taxon>lamiids</taxon>
        <taxon>Lamiales</taxon>
        <taxon>Orobanchaceae</taxon>
        <taxon>Rehmannieae</taxon>
        <taxon>Rehmannia</taxon>
    </lineage>
</organism>
<comment type="caution">
    <text evidence="12">The sequence shown here is derived from an EMBL/GenBank/DDBJ whole genome shotgun (WGS) entry which is preliminary data.</text>
</comment>
<dbReference type="Pfam" id="PF00069">
    <property type="entry name" value="Pkinase"/>
    <property type="match status" value="2"/>
</dbReference>
<evidence type="ECO:0000256" key="7">
    <source>
        <dbReference type="ARBA" id="ARBA00022840"/>
    </source>
</evidence>